<dbReference type="CDD" id="cd13844">
    <property type="entry name" value="CuRO_1_BOD_CotA_like"/>
    <property type="match status" value="1"/>
</dbReference>
<dbReference type="InterPro" id="IPR008972">
    <property type="entry name" value="Cupredoxin"/>
</dbReference>
<comment type="similarity">
    <text evidence="1">Belongs to the multicopper oxidase family.</text>
</comment>
<evidence type="ECO:0000259" key="3">
    <source>
        <dbReference type="Pfam" id="PF07731"/>
    </source>
</evidence>
<accession>A0A8T0I528</accession>
<dbReference type="AlphaFoldDB" id="A0A8T0I528"/>
<dbReference type="Pfam" id="PF00394">
    <property type="entry name" value="Cu-oxidase"/>
    <property type="match status" value="1"/>
</dbReference>
<dbReference type="GO" id="GO:0005507">
    <property type="term" value="F:copper ion binding"/>
    <property type="evidence" value="ECO:0007669"/>
    <property type="project" value="InterPro"/>
</dbReference>
<feature type="domain" description="Plastocyanin-like" evidence="2">
    <location>
        <begin position="281"/>
        <end position="372"/>
    </location>
</feature>
<dbReference type="CDD" id="cd13891">
    <property type="entry name" value="CuRO_3_CotA_like"/>
    <property type="match status" value="1"/>
</dbReference>
<proteinExistence type="inferred from homology"/>
<organism evidence="4 5">
    <name type="scientific">Ceratodon purpureus</name>
    <name type="common">Fire moss</name>
    <name type="synonym">Dicranum purpureum</name>
    <dbReference type="NCBI Taxonomy" id="3225"/>
    <lineage>
        <taxon>Eukaryota</taxon>
        <taxon>Viridiplantae</taxon>
        <taxon>Streptophyta</taxon>
        <taxon>Embryophyta</taxon>
        <taxon>Bryophyta</taxon>
        <taxon>Bryophytina</taxon>
        <taxon>Bryopsida</taxon>
        <taxon>Dicranidae</taxon>
        <taxon>Pseudoditrichales</taxon>
        <taxon>Ditrichaceae</taxon>
        <taxon>Ceratodon</taxon>
    </lineage>
</organism>
<dbReference type="EMBL" id="CM026425">
    <property type="protein sequence ID" value="KAG0577657.1"/>
    <property type="molecule type" value="Genomic_DNA"/>
</dbReference>
<comment type="caution">
    <text evidence="4">The sequence shown here is derived from an EMBL/GenBank/DDBJ whole genome shotgun (WGS) entry which is preliminary data.</text>
</comment>
<evidence type="ECO:0000313" key="4">
    <source>
        <dbReference type="EMBL" id="KAG0577658.1"/>
    </source>
</evidence>
<keyword evidence="5" id="KW-1185">Reference proteome</keyword>
<reference evidence="4" key="1">
    <citation type="submission" date="2020-06" db="EMBL/GenBank/DDBJ databases">
        <title>WGS assembly of Ceratodon purpureus strain R40.</title>
        <authorList>
            <person name="Carey S.B."/>
            <person name="Jenkins J."/>
            <person name="Shu S."/>
            <person name="Lovell J.T."/>
            <person name="Sreedasyam A."/>
            <person name="Maumus F."/>
            <person name="Tiley G.P."/>
            <person name="Fernandez-Pozo N."/>
            <person name="Barry K."/>
            <person name="Chen C."/>
            <person name="Wang M."/>
            <person name="Lipzen A."/>
            <person name="Daum C."/>
            <person name="Saski C.A."/>
            <person name="Payton A.C."/>
            <person name="Mcbreen J.C."/>
            <person name="Conrad R.E."/>
            <person name="Kollar L.M."/>
            <person name="Olsson S."/>
            <person name="Huttunen S."/>
            <person name="Landis J.B."/>
            <person name="Wickett N.J."/>
            <person name="Johnson M.G."/>
            <person name="Rensing S.A."/>
            <person name="Grimwood J."/>
            <person name="Schmutz J."/>
            <person name="Mcdaniel S.F."/>
        </authorList>
    </citation>
    <scope>NUCLEOTIDE SEQUENCE</scope>
    <source>
        <strain evidence="4">R40</strain>
    </source>
</reference>
<sequence>MAGIQLKVIHRKASLKQPKNMCGNTNALRVTIAVWLLQVIATCAQNSVCQNLAASPTLTMFVDQLPIPPAIHLTNATLSVGAFKINQKLHRDLPPTTLYAYGQTISDAMYPAATLEARRNQPAHVYYTNNIAGPHILPIDRTIHWANPLHGGVPIVTHLHGAEVQSYSDGHPDAWFTQNGDHGPTYTTQNYTYPNAQNPTMLWYHDHVVGITRLNVLAGLAGLYMLRSDQDQCLTDLFPYGQFEIPIVLKDLQFWSNGSINFPNIGDSPATHPQWCPEYFGDTIVVNGKAWPTLTVHPRCYRFRFLNGANARFFNISMSNPRLSFTKIATDGGYLPPGQSQVVKSLMIAPAERVDVIIDFKNLTPGSVVYFNNSAPAPFPGGGFNPPQTNSVMQIKVAAWPSGTTNFGNSSTDVMRCVNQASSGYFPSRDFNGSLHRYLTLQEFDDANGSPIVSLLGNKTWNDPVTELPRVNSTEVWEMINLTPDAHPIHTHLIHFQVLNQQPFDTTGFSAGTCNITIPFGQSGTCFTGPPIAPAIYQTGLKDTAIVWPGNVTRYGMTFRSASGGPFVFDPTTEPGYVWHCHILDHEDNDMMRPYKVLPAV</sequence>
<evidence type="ECO:0000256" key="1">
    <source>
        <dbReference type="ARBA" id="ARBA00010609"/>
    </source>
</evidence>
<gene>
    <name evidence="4" type="ORF">KC19_5G170500</name>
</gene>
<name>A0A8T0I528_CERPU</name>
<dbReference type="PANTHER" id="PTHR48267">
    <property type="entry name" value="CUPREDOXIN SUPERFAMILY PROTEIN"/>
    <property type="match status" value="1"/>
</dbReference>
<evidence type="ECO:0000259" key="2">
    <source>
        <dbReference type="Pfam" id="PF00394"/>
    </source>
</evidence>
<dbReference type="InterPro" id="IPR011706">
    <property type="entry name" value="Cu-oxidase_C"/>
</dbReference>
<dbReference type="Proteomes" id="UP000822688">
    <property type="component" value="Chromosome 5"/>
</dbReference>
<dbReference type="PANTHER" id="PTHR48267:SF1">
    <property type="entry name" value="BILIRUBIN OXIDASE"/>
    <property type="match status" value="1"/>
</dbReference>
<evidence type="ECO:0008006" key="6">
    <source>
        <dbReference type="Google" id="ProtNLM"/>
    </source>
</evidence>
<dbReference type="Pfam" id="PF07731">
    <property type="entry name" value="Cu-oxidase_2"/>
    <property type="match status" value="1"/>
</dbReference>
<dbReference type="Gene3D" id="2.60.40.420">
    <property type="entry name" value="Cupredoxins - blue copper proteins"/>
    <property type="match status" value="3"/>
</dbReference>
<protein>
    <recommendedName>
        <fullName evidence="6">Laccase</fullName>
    </recommendedName>
</protein>
<dbReference type="InterPro" id="IPR001117">
    <property type="entry name" value="Cu-oxidase_2nd"/>
</dbReference>
<dbReference type="GO" id="GO:0016491">
    <property type="term" value="F:oxidoreductase activity"/>
    <property type="evidence" value="ECO:0007669"/>
    <property type="project" value="InterPro"/>
</dbReference>
<dbReference type="EMBL" id="CM026425">
    <property type="protein sequence ID" value="KAG0577656.1"/>
    <property type="molecule type" value="Genomic_DNA"/>
</dbReference>
<feature type="domain" description="Plastocyanin-like" evidence="3">
    <location>
        <begin position="452"/>
        <end position="599"/>
    </location>
</feature>
<dbReference type="InterPro" id="IPR045087">
    <property type="entry name" value="Cu-oxidase_fam"/>
</dbReference>
<dbReference type="EMBL" id="CM026425">
    <property type="protein sequence ID" value="KAG0577655.1"/>
    <property type="molecule type" value="Genomic_DNA"/>
</dbReference>
<evidence type="ECO:0000313" key="5">
    <source>
        <dbReference type="Proteomes" id="UP000822688"/>
    </source>
</evidence>
<dbReference type="EMBL" id="CM026425">
    <property type="protein sequence ID" value="KAG0577658.1"/>
    <property type="molecule type" value="Genomic_DNA"/>
</dbReference>
<dbReference type="SUPFAM" id="SSF49503">
    <property type="entry name" value="Cupredoxins"/>
    <property type="match status" value="3"/>
</dbReference>
<dbReference type="CDD" id="cd13868">
    <property type="entry name" value="CuRO_2_CotA_like"/>
    <property type="match status" value="1"/>
</dbReference>